<dbReference type="OrthoDB" id="9778331at2"/>
<dbReference type="InterPro" id="IPR048454">
    <property type="entry name" value="YetF_N"/>
</dbReference>
<evidence type="ECO:0000313" key="10">
    <source>
        <dbReference type="EMBL" id="TCJ02387.1"/>
    </source>
</evidence>
<evidence type="ECO:0000256" key="2">
    <source>
        <dbReference type="ARBA" id="ARBA00006448"/>
    </source>
</evidence>
<protein>
    <submittedName>
        <fullName evidence="10">DUF421 domain-containing protein</fullName>
    </submittedName>
</protein>
<organism evidence="10 11">
    <name type="scientific">Cytobacillus praedii</name>
    <dbReference type="NCBI Taxonomy" id="1742358"/>
    <lineage>
        <taxon>Bacteria</taxon>
        <taxon>Bacillati</taxon>
        <taxon>Bacillota</taxon>
        <taxon>Bacilli</taxon>
        <taxon>Bacillales</taxon>
        <taxon>Bacillaceae</taxon>
        <taxon>Cytobacillus</taxon>
    </lineage>
</organism>
<evidence type="ECO:0000256" key="1">
    <source>
        <dbReference type="ARBA" id="ARBA00004651"/>
    </source>
</evidence>
<dbReference type="PANTHER" id="PTHR34582">
    <property type="entry name" value="UPF0702 TRANSMEMBRANE PROTEIN YCAP"/>
    <property type="match status" value="1"/>
</dbReference>
<dbReference type="GO" id="GO:0005886">
    <property type="term" value="C:plasma membrane"/>
    <property type="evidence" value="ECO:0007669"/>
    <property type="project" value="UniProtKB-SubCell"/>
</dbReference>
<evidence type="ECO:0000256" key="6">
    <source>
        <dbReference type="ARBA" id="ARBA00023136"/>
    </source>
</evidence>
<keyword evidence="4 7" id="KW-0812">Transmembrane</keyword>
<keyword evidence="5 7" id="KW-1133">Transmembrane helix</keyword>
<dbReference type="RefSeq" id="WP_057765942.1">
    <property type="nucleotide sequence ID" value="NZ_CP183326.1"/>
</dbReference>
<evidence type="ECO:0000259" key="8">
    <source>
        <dbReference type="Pfam" id="PF04239"/>
    </source>
</evidence>
<keyword evidence="6 7" id="KW-0472">Membrane</keyword>
<comment type="similarity">
    <text evidence="2">Belongs to the UPF0702 family.</text>
</comment>
<sequence>MSDWSHIIVRSLLFMIVLFFFTKILGKKQISEISFFEYISGITIGSIAGEVIMGLESNMAHGILAIFLFGSITYLVDFLSLKSNSFRDFVEGKSTIFIKDGKIMEDNLKKENYSTDELGTLLRQKDVFNVADVEFAVLEPTGDLSVLLKKENRPLTAKDLNMKVPNEKAPQMIIRDGEIVFDALAAVGKSKKWLDLELEKLNVTLDNVFYGQVDSYGELTVDLFDDKIQVPTPQTRPLLMAMMKKCQADLEIFSLETESADAKKMYEKNAKKLNEAINTLSPYLSN</sequence>
<comment type="caution">
    <text evidence="10">The sequence shown here is derived from an EMBL/GenBank/DDBJ whole genome shotgun (WGS) entry which is preliminary data.</text>
</comment>
<evidence type="ECO:0000259" key="9">
    <source>
        <dbReference type="Pfam" id="PF20730"/>
    </source>
</evidence>
<keyword evidence="3" id="KW-1003">Cell membrane</keyword>
<dbReference type="EMBL" id="SJTH01000034">
    <property type="protein sequence ID" value="TCJ02387.1"/>
    <property type="molecule type" value="Genomic_DNA"/>
</dbReference>
<reference evidence="10 11" key="1">
    <citation type="submission" date="2019-03" db="EMBL/GenBank/DDBJ databases">
        <authorList>
            <person name="Jensen L."/>
            <person name="Storgaard J."/>
            <person name="Sulaj E."/>
            <person name="Schramm A."/>
            <person name="Marshall I.P.G."/>
        </authorList>
    </citation>
    <scope>NUCLEOTIDE SEQUENCE [LARGE SCALE GENOMIC DNA]</scope>
    <source>
        <strain evidence="10 11">2017H2G3</strain>
    </source>
</reference>
<dbReference type="Pfam" id="PF04239">
    <property type="entry name" value="DUF421"/>
    <property type="match status" value="1"/>
</dbReference>
<name>A0A4R1AW25_9BACI</name>
<dbReference type="PANTHER" id="PTHR34582:SF7">
    <property type="entry name" value="UPF0702 TRANSMEMBRANE PROTEIN YDFS"/>
    <property type="match status" value="1"/>
</dbReference>
<dbReference type="Pfam" id="PF07870">
    <property type="entry name" value="DUF1657"/>
    <property type="match status" value="1"/>
</dbReference>
<dbReference type="Gene3D" id="3.30.240.20">
    <property type="entry name" value="bsu07140 like domains"/>
    <property type="match status" value="2"/>
</dbReference>
<feature type="domain" description="YetF-like N-terminal transmembrane" evidence="9">
    <location>
        <begin position="6"/>
        <end position="79"/>
    </location>
</feature>
<dbReference type="STRING" id="1742358.GCA_001439605_02660"/>
<feature type="transmembrane region" description="Helical" evidence="7">
    <location>
        <begin position="33"/>
        <end position="53"/>
    </location>
</feature>
<proteinExistence type="inferred from homology"/>
<dbReference type="Pfam" id="PF20730">
    <property type="entry name" value="YetF_N"/>
    <property type="match status" value="1"/>
</dbReference>
<evidence type="ECO:0000256" key="4">
    <source>
        <dbReference type="ARBA" id="ARBA00022692"/>
    </source>
</evidence>
<evidence type="ECO:0000313" key="11">
    <source>
        <dbReference type="Proteomes" id="UP000293846"/>
    </source>
</evidence>
<comment type="subcellular location">
    <subcellularLocation>
        <location evidence="1">Cell membrane</location>
        <topology evidence="1">Multi-pass membrane protein</topology>
    </subcellularLocation>
</comment>
<evidence type="ECO:0000256" key="7">
    <source>
        <dbReference type="SAM" id="Phobius"/>
    </source>
</evidence>
<dbReference type="Proteomes" id="UP000293846">
    <property type="component" value="Unassembled WGS sequence"/>
</dbReference>
<gene>
    <name evidence="10" type="ORF">E0Y62_19845</name>
</gene>
<feature type="transmembrane region" description="Helical" evidence="7">
    <location>
        <begin position="59"/>
        <end position="79"/>
    </location>
</feature>
<feature type="domain" description="YetF C-terminal" evidence="8">
    <location>
        <begin position="82"/>
        <end position="214"/>
    </location>
</feature>
<accession>A0A4R1AW25</accession>
<dbReference type="InterPro" id="IPR007353">
    <property type="entry name" value="DUF421"/>
</dbReference>
<keyword evidence="11" id="KW-1185">Reference proteome</keyword>
<evidence type="ECO:0000256" key="3">
    <source>
        <dbReference type="ARBA" id="ARBA00022475"/>
    </source>
</evidence>
<dbReference type="InterPro" id="IPR012452">
    <property type="entry name" value="DUF1657"/>
</dbReference>
<dbReference type="AlphaFoldDB" id="A0A4R1AW25"/>
<dbReference type="InterPro" id="IPR023090">
    <property type="entry name" value="UPF0702_alpha/beta_dom_sf"/>
</dbReference>
<evidence type="ECO:0000256" key="5">
    <source>
        <dbReference type="ARBA" id="ARBA00022989"/>
    </source>
</evidence>
<feature type="transmembrane region" description="Helical" evidence="7">
    <location>
        <begin position="6"/>
        <end position="26"/>
    </location>
</feature>